<dbReference type="OrthoDB" id="10262929at2759"/>
<sequence length="311" mass="36051">MRRVSISTSRESTEKKSRLALFDKEKDVNTVRLQLQEVRRQLIVKKKKGEGISALAAEVEQLKKELHEEKMLGESISFKLENPTEGRQWQELSGEDPDMEALDAKYRLLVKRFRGRQIELLDQDLRLEDLTELTEKQKARAERERDAALHVRNEILRLHGKLLEMNRRMKVTLSELTLYKDYLPKLKELQNATARRVDEARRNVYFGRPATPNAEEELYALIEKEVERDRTLVAAKRRALEDMREQTAFRTTAERRPSQYIPDSNSIGLPVAYGANAPFKPQPPSSNLRHYVTAPRDQSPRRGVAPSENPP</sequence>
<protein>
    <recommendedName>
        <fullName evidence="5">Flagellar associated protein</fullName>
    </recommendedName>
</protein>
<dbReference type="STRING" id="94643.A0A2A9MD66"/>
<dbReference type="PANTHER" id="PTHR32083">
    <property type="entry name" value="CILIA AND FLAGELLA-ASSOCIATED PROTEIN 58-RELATED"/>
    <property type="match status" value="1"/>
</dbReference>
<evidence type="ECO:0000313" key="3">
    <source>
        <dbReference type="EMBL" id="PFH36438.1"/>
    </source>
</evidence>
<comment type="caution">
    <text evidence="3">The sequence shown here is derived from an EMBL/GenBank/DDBJ whole genome shotgun (WGS) entry which is preliminary data.</text>
</comment>
<keyword evidence="4" id="KW-1185">Reference proteome</keyword>
<dbReference type="KEGG" id="bbes:BESB_046300"/>
<dbReference type="Proteomes" id="UP000224006">
    <property type="component" value="Chromosome III"/>
</dbReference>
<evidence type="ECO:0000313" key="4">
    <source>
        <dbReference type="Proteomes" id="UP000224006"/>
    </source>
</evidence>
<dbReference type="RefSeq" id="XP_029220447.1">
    <property type="nucleotide sequence ID" value="XM_029363081.1"/>
</dbReference>
<dbReference type="AlphaFoldDB" id="A0A2A9MD66"/>
<gene>
    <name evidence="3" type="ORF">BESB_046300</name>
</gene>
<reference evidence="3 4" key="1">
    <citation type="submission" date="2017-09" db="EMBL/GenBank/DDBJ databases">
        <title>Genome sequencing of Besnoitia besnoiti strain Bb-Ger1.</title>
        <authorList>
            <person name="Schares G."/>
            <person name="Venepally P."/>
            <person name="Lorenzi H.A."/>
        </authorList>
    </citation>
    <scope>NUCLEOTIDE SEQUENCE [LARGE SCALE GENOMIC DNA]</scope>
    <source>
        <strain evidence="3 4">Bb-Ger1</strain>
    </source>
</reference>
<dbReference type="PANTHER" id="PTHR32083:SF34">
    <property type="entry name" value="COILED-COIL DOMAIN-CONTAINING PROTEIN 146"/>
    <property type="match status" value="1"/>
</dbReference>
<proteinExistence type="predicted"/>
<organism evidence="3 4">
    <name type="scientific">Besnoitia besnoiti</name>
    <name type="common">Apicomplexan protozoan</name>
    <dbReference type="NCBI Taxonomy" id="94643"/>
    <lineage>
        <taxon>Eukaryota</taxon>
        <taxon>Sar</taxon>
        <taxon>Alveolata</taxon>
        <taxon>Apicomplexa</taxon>
        <taxon>Conoidasida</taxon>
        <taxon>Coccidia</taxon>
        <taxon>Eucoccidiorida</taxon>
        <taxon>Eimeriorina</taxon>
        <taxon>Sarcocystidae</taxon>
        <taxon>Besnoitia</taxon>
    </lineage>
</organism>
<name>A0A2A9MD66_BESBE</name>
<dbReference type="GO" id="GO:0005856">
    <property type="term" value="C:cytoskeleton"/>
    <property type="evidence" value="ECO:0007669"/>
    <property type="project" value="TreeGrafter"/>
</dbReference>
<dbReference type="VEuPathDB" id="ToxoDB:BESB_046300"/>
<evidence type="ECO:0008006" key="5">
    <source>
        <dbReference type="Google" id="ProtNLM"/>
    </source>
</evidence>
<keyword evidence="1" id="KW-0175">Coiled coil</keyword>
<accession>A0A2A9MD66</accession>
<dbReference type="GeneID" id="40309560"/>
<evidence type="ECO:0000256" key="1">
    <source>
        <dbReference type="ARBA" id="ARBA00023054"/>
    </source>
</evidence>
<feature type="region of interest" description="Disordered" evidence="2">
    <location>
        <begin position="272"/>
        <end position="311"/>
    </location>
</feature>
<dbReference type="EMBL" id="NWUJ01000003">
    <property type="protein sequence ID" value="PFH36438.1"/>
    <property type="molecule type" value="Genomic_DNA"/>
</dbReference>
<evidence type="ECO:0000256" key="2">
    <source>
        <dbReference type="SAM" id="MobiDB-lite"/>
    </source>
</evidence>